<keyword evidence="2" id="KW-0808">Transferase</keyword>
<name>A0A1D1XWP8_9ARAE</name>
<dbReference type="AlphaFoldDB" id="A0A1D1XWP8"/>
<dbReference type="Pfam" id="PF26138">
    <property type="entry name" value="DUF8040"/>
    <property type="match status" value="1"/>
</dbReference>
<dbReference type="InterPro" id="IPR045249">
    <property type="entry name" value="HARBI1-like"/>
</dbReference>
<evidence type="ECO:0000313" key="2">
    <source>
        <dbReference type="EMBL" id="JAT46827.1"/>
    </source>
</evidence>
<organism evidence="2">
    <name type="scientific">Anthurium amnicola</name>
    <dbReference type="NCBI Taxonomy" id="1678845"/>
    <lineage>
        <taxon>Eukaryota</taxon>
        <taxon>Viridiplantae</taxon>
        <taxon>Streptophyta</taxon>
        <taxon>Embryophyta</taxon>
        <taxon>Tracheophyta</taxon>
        <taxon>Spermatophyta</taxon>
        <taxon>Magnoliopsida</taxon>
        <taxon>Liliopsida</taxon>
        <taxon>Araceae</taxon>
        <taxon>Pothoideae</taxon>
        <taxon>Potheae</taxon>
        <taxon>Anthurium</taxon>
    </lineage>
</organism>
<proteinExistence type="predicted"/>
<accession>A0A1D1XWP8</accession>
<feature type="domain" description="DUF8040" evidence="1">
    <location>
        <begin position="56"/>
        <end position="144"/>
    </location>
</feature>
<protein>
    <submittedName>
        <fullName evidence="2">(Dimethylallyl)adenosine tRNA methylthiotransferase MiaB</fullName>
    </submittedName>
</protein>
<dbReference type="PANTHER" id="PTHR22930">
    <property type="match status" value="1"/>
</dbReference>
<dbReference type="InterPro" id="IPR058353">
    <property type="entry name" value="DUF8040"/>
</dbReference>
<sequence length="260" mass="29752">MDTNGFTYEDEVDAAVVGALSACVGVLELLVNYNDGDEHEEYVPRIPSSDRDRIRKKYMESIIGVDDVTSIKMICVNRRTFYQLYTVVRQKKLLHDTLHVTVQEQLLMFLHTISHNVRNSVMSIHYRRSGETVSRYFNHVLVALRQLHNDYIRPPDDSIPDEIRSKDIYWPWFKDCIGTIDGTHVLASVPSDIVARFRGKADKPTQNVLAAVRFDLSFSYVLAGWEGSAHDVTVLKDALQRPNGLKFITAIYIYIAVMNL</sequence>
<reference evidence="2" key="1">
    <citation type="submission" date="2015-07" db="EMBL/GenBank/DDBJ databases">
        <title>Transcriptome Assembly of Anthurium amnicola.</title>
        <authorList>
            <person name="Suzuki J."/>
        </authorList>
    </citation>
    <scope>NUCLEOTIDE SEQUENCE</scope>
</reference>
<gene>
    <name evidence="2" type="primary">miaB_16</name>
    <name evidence="2" type="ORF">g.128091</name>
</gene>
<dbReference type="EMBL" id="GDJX01021109">
    <property type="protein sequence ID" value="JAT46827.1"/>
    <property type="molecule type" value="Transcribed_RNA"/>
</dbReference>
<dbReference type="GO" id="GO:0016740">
    <property type="term" value="F:transferase activity"/>
    <property type="evidence" value="ECO:0007669"/>
    <property type="project" value="UniProtKB-KW"/>
</dbReference>
<evidence type="ECO:0000259" key="1">
    <source>
        <dbReference type="Pfam" id="PF26138"/>
    </source>
</evidence>
<dbReference type="PANTHER" id="PTHR22930:SF228">
    <property type="entry name" value="PROTEIN ALP1-LIKE"/>
    <property type="match status" value="1"/>
</dbReference>